<gene>
    <name evidence="1" type="ORF">HPB52_018579</name>
</gene>
<proteinExistence type="predicted"/>
<evidence type="ECO:0000313" key="1">
    <source>
        <dbReference type="EMBL" id="KAH7939870.1"/>
    </source>
</evidence>
<organism evidence="1 2">
    <name type="scientific">Rhipicephalus sanguineus</name>
    <name type="common">Brown dog tick</name>
    <name type="synonym">Ixodes sanguineus</name>
    <dbReference type="NCBI Taxonomy" id="34632"/>
    <lineage>
        <taxon>Eukaryota</taxon>
        <taxon>Metazoa</taxon>
        <taxon>Ecdysozoa</taxon>
        <taxon>Arthropoda</taxon>
        <taxon>Chelicerata</taxon>
        <taxon>Arachnida</taxon>
        <taxon>Acari</taxon>
        <taxon>Parasitiformes</taxon>
        <taxon>Ixodida</taxon>
        <taxon>Ixodoidea</taxon>
        <taxon>Ixodidae</taxon>
        <taxon>Rhipicephalinae</taxon>
        <taxon>Rhipicephalus</taxon>
        <taxon>Rhipicephalus</taxon>
    </lineage>
</organism>
<dbReference type="EMBL" id="JABSTV010001254">
    <property type="protein sequence ID" value="KAH7939870.1"/>
    <property type="molecule type" value="Genomic_DNA"/>
</dbReference>
<dbReference type="VEuPathDB" id="VectorBase:RSAN_053135"/>
<dbReference type="SUPFAM" id="SSF55486">
    <property type="entry name" value="Metalloproteases ('zincins'), catalytic domain"/>
    <property type="match status" value="1"/>
</dbReference>
<name>A0A9D4PF87_RHISA</name>
<dbReference type="GO" id="GO:0008237">
    <property type="term" value="F:metallopeptidase activity"/>
    <property type="evidence" value="ECO:0007669"/>
    <property type="project" value="InterPro"/>
</dbReference>
<reference evidence="1" key="2">
    <citation type="submission" date="2021-09" db="EMBL/GenBank/DDBJ databases">
        <authorList>
            <person name="Jia N."/>
            <person name="Wang J."/>
            <person name="Shi W."/>
            <person name="Du L."/>
            <person name="Sun Y."/>
            <person name="Zhan W."/>
            <person name="Jiang J."/>
            <person name="Wang Q."/>
            <person name="Zhang B."/>
            <person name="Ji P."/>
            <person name="Sakyi L.B."/>
            <person name="Cui X."/>
            <person name="Yuan T."/>
            <person name="Jiang B."/>
            <person name="Yang W."/>
            <person name="Lam T.T.-Y."/>
            <person name="Chang Q."/>
            <person name="Ding S."/>
            <person name="Wang X."/>
            <person name="Zhu J."/>
            <person name="Ruan X."/>
            <person name="Zhao L."/>
            <person name="Wei J."/>
            <person name="Que T."/>
            <person name="Du C."/>
            <person name="Cheng J."/>
            <person name="Dai P."/>
            <person name="Han X."/>
            <person name="Huang E."/>
            <person name="Gao Y."/>
            <person name="Liu J."/>
            <person name="Shao H."/>
            <person name="Ye R."/>
            <person name="Li L."/>
            <person name="Wei W."/>
            <person name="Wang X."/>
            <person name="Wang C."/>
            <person name="Huo Q."/>
            <person name="Li W."/>
            <person name="Guo W."/>
            <person name="Chen H."/>
            <person name="Chen S."/>
            <person name="Zhou L."/>
            <person name="Zhou L."/>
            <person name="Ni X."/>
            <person name="Tian J."/>
            <person name="Zhou Y."/>
            <person name="Sheng Y."/>
            <person name="Liu T."/>
            <person name="Pan Y."/>
            <person name="Xia L."/>
            <person name="Li J."/>
            <person name="Zhao F."/>
            <person name="Cao W."/>
        </authorList>
    </citation>
    <scope>NUCLEOTIDE SEQUENCE</scope>
    <source>
        <strain evidence="1">Rsan-2018</strain>
        <tissue evidence="1">Larvae</tissue>
    </source>
</reference>
<keyword evidence="2" id="KW-1185">Reference proteome</keyword>
<evidence type="ECO:0000313" key="2">
    <source>
        <dbReference type="Proteomes" id="UP000821837"/>
    </source>
</evidence>
<comment type="caution">
    <text evidence="1">The sequence shown here is derived from an EMBL/GenBank/DDBJ whole genome shotgun (WGS) entry which is preliminary data.</text>
</comment>
<dbReference type="InterPro" id="IPR024079">
    <property type="entry name" value="MetalloPept_cat_dom_sf"/>
</dbReference>
<accession>A0A9D4PF87</accession>
<dbReference type="Gene3D" id="3.40.390.10">
    <property type="entry name" value="Collagenase (Catalytic Domain)"/>
    <property type="match status" value="1"/>
</dbReference>
<sequence>MALNTKGIGYVGGLCTRQFVALGEDSGLYDGMHTLTHEGAHVLGAAHDQSQPNQWIPGDPGSLSCPWSRGNIMSYVDGGINHHRFSDSPDVSKCMVKCQYPEVRQTCRYPPCYTYTTIHSSIVHALDYTTCGKGEEGVVGPYHRIEPMLTMERSEEGLIPHMIHEIEKKEMLDIERAIPEKGIGFVGGLCSEFFVALGEDVAGTYSGMHTMTHEGGHV</sequence>
<protein>
    <recommendedName>
        <fullName evidence="3">Reprolysin</fullName>
    </recommendedName>
</protein>
<dbReference type="VEuPathDB" id="VectorBase:RSAN_048072"/>
<dbReference type="Proteomes" id="UP000821837">
    <property type="component" value="Chromosome 8"/>
</dbReference>
<reference evidence="1" key="1">
    <citation type="journal article" date="2020" name="Cell">
        <title>Large-Scale Comparative Analyses of Tick Genomes Elucidate Their Genetic Diversity and Vector Capacities.</title>
        <authorList>
            <consortium name="Tick Genome and Microbiome Consortium (TIGMIC)"/>
            <person name="Jia N."/>
            <person name="Wang J."/>
            <person name="Shi W."/>
            <person name="Du L."/>
            <person name="Sun Y."/>
            <person name="Zhan W."/>
            <person name="Jiang J.F."/>
            <person name="Wang Q."/>
            <person name="Zhang B."/>
            <person name="Ji P."/>
            <person name="Bell-Sakyi L."/>
            <person name="Cui X.M."/>
            <person name="Yuan T.T."/>
            <person name="Jiang B.G."/>
            <person name="Yang W.F."/>
            <person name="Lam T.T."/>
            <person name="Chang Q.C."/>
            <person name="Ding S.J."/>
            <person name="Wang X.J."/>
            <person name="Zhu J.G."/>
            <person name="Ruan X.D."/>
            <person name="Zhao L."/>
            <person name="Wei J.T."/>
            <person name="Ye R.Z."/>
            <person name="Que T.C."/>
            <person name="Du C.H."/>
            <person name="Zhou Y.H."/>
            <person name="Cheng J.X."/>
            <person name="Dai P.F."/>
            <person name="Guo W.B."/>
            <person name="Han X.H."/>
            <person name="Huang E.J."/>
            <person name="Li L.F."/>
            <person name="Wei W."/>
            <person name="Gao Y.C."/>
            <person name="Liu J.Z."/>
            <person name="Shao H.Z."/>
            <person name="Wang X."/>
            <person name="Wang C.C."/>
            <person name="Yang T.C."/>
            <person name="Huo Q.B."/>
            <person name="Li W."/>
            <person name="Chen H.Y."/>
            <person name="Chen S.E."/>
            <person name="Zhou L.G."/>
            <person name="Ni X.B."/>
            <person name="Tian J.H."/>
            <person name="Sheng Y."/>
            <person name="Liu T."/>
            <person name="Pan Y.S."/>
            <person name="Xia L.Y."/>
            <person name="Li J."/>
            <person name="Zhao F."/>
            <person name="Cao W.C."/>
        </authorList>
    </citation>
    <scope>NUCLEOTIDE SEQUENCE</scope>
    <source>
        <strain evidence="1">Rsan-2018</strain>
    </source>
</reference>
<dbReference type="AlphaFoldDB" id="A0A9D4PF87"/>
<evidence type="ECO:0008006" key="3">
    <source>
        <dbReference type="Google" id="ProtNLM"/>
    </source>
</evidence>